<protein>
    <submittedName>
        <fullName evidence="2">Uncharacterized protein</fullName>
    </submittedName>
</protein>
<evidence type="ECO:0000313" key="2">
    <source>
        <dbReference type="EMBL" id="PMD21855.1"/>
    </source>
</evidence>
<sequence>MAARRRASLLKLFHFTQMYFMSSISVELFIFYCHLCLAGQEFVIMGLSVDFIYPPI</sequence>
<evidence type="ECO:0000256" key="1">
    <source>
        <dbReference type="SAM" id="Phobius"/>
    </source>
</evidence>
<reference evidence="2 3" key="1">
    <citation type="submission" date="2016-05" db="EMBL/GenBank/DDBJ databases">
        <title>A degradative enzymes factory behind the ericoid mycorrhizal symbiosis.</title>
        <authorList>
            <consortium name="DOE Joint Genome Institute"/>
            <person name="Martino E."/>
            <person name="Morin E."/>
            <person name="Grelet G."/>
            <person name="Kuo A."/>
            <person name="Kohler A."/>
            <person name="Daghino S."/>
            <person name="Barry K."/>
            <person name="Choi C."/>
            <person name="Cichocki N."/>
            <person name="Clum A."/>
            <person name="Copeland A."/>
            <person name="Hainaut M."/>
            <person name="Haridas S."/>
            <person name="Labutti K."/>
            <person name="Lindquist E."/>
            <person name="Lipzen A."/>
            <person name="Khouja H.-R."/>
            <person name="Murat C."/>
            <person name="Ohm R."/>
            <person name="Olson A."/>
            <person name="Spatafora J."/>
            <person name="Veneault-Fourrey C."/>
            <person name="Henrissat B."/>
            <person name="Grigoriev I."/>
            <person name="Martin F."/>
            <person name="Perotto S."/>
        </authorList>
    </citation>
    <scope>NUCLEOTIDE SEQUENCE [LARGE SCALE GENOMIC DNA]</scope>
    <source>
        <strain evidence="2 3">UAMH 7357</strain>
    </source>
</reference>
<gene>
    <name evidence="2" type="ORF">NA56DRAFT_645111</name>
</gene>
<dbReference type="AlphaFoldDB" id="A0A2J6Q6F0"/>
<keyword evidence="3" id="KW-1185">Reference proteome</keyword>
<keyword evidence="1" id="KW-0472">Membrane</keyword>
<keyword evidence="1" id="KW-0812">Transmembrane</keyword>
<dbReference type="Proteomes" id="UP000235672">
    <property type="component" value="Unassembled WGS sequence"/>
</dbReference>
<feature type="transmembrane region" description="Helical" evidence="1">
    <location>
        <begin position="12"/>
        <end position="32"/>
    </location>
</feature>
<name>A0A2J6Q6F0_9HELO</name>
<keyword evidence="1" id="KW-1133">Transmembrane helix</keyword>
<evidence type="ECO:0000313" key="3">
    <source>
        <dbReference type="Proteomes" id="UP000235672"/>
    </source>
</evidence>
<organism evidence="2 3">
    <name type="scientific">Hyaloscypha hepaticicola</name>
    <dbReference type="NCBI Taxonomy" id="2082293"/>
    <lineage>
        <taxon>Eukaryota</taxon>
        <taxon>Fungi</taxon>
        <taxon>Dikarya</taxon>
        <taxon>Ascomycota</taxon>
        <taxon>Pezizomycotina</taxon>
        <taxon>Leotiomycetes</taxon>
        <taxon>Helotiales</taxon>
        <taxon>Hyaloscyphaceae</taxon>
        <taxon>Hyaloscypha</taxon>
    </lineage>
</organism>
<accession>A0A2J6Q6F0</accession>
<dbReference type="EMBL" id="KZ613479">
    <property type="protein sequence ID" value="PMD21855.1"/>
    <property type="molecule type" value="Genomic_DNA"/>
</dbReference>
<proteinExistence type="predicted"/>